<gene>
    <name evidence="1" type="ORF">CALCODRAFT_500479</name>
</gene>
<organism evidence="1 2">
    <name type="scientific">Calocera cornea HHB12733</name>
    <dbReference type="NCBI Taxonomy" id="1353952"/>
    <lineage>
        <taxon>Eukaryota</taxon>
        <taxon>Fungi</taxon>
        <taxon>Dikarya</taxon>
        <taxon>Basidiomycota</taxon>
        <taxon>Agaricomycotina</taxon>
        <taxon>Dacrymycetes</taxon>
        <taxon>Dacrymycetales</taxon>
        <taxon>Dacrymycetaceae</taxon>
        <taxon>Calocera</taxon>
    </lineage>
</organism>
<keyword evidence="2" id="KW-1185">Reference proteome</keyword>
<proteinExistence type="predicted"/>
<evidence type="ECO:0000313" key="2">
    <source>
        <dbReference type="Proteomes" id="UP000076842"/>
    </source>
</evidence>
<protein>
    <submittedName>
        <fullName evidence="1">Uncharacterized protein</fullName>
    </submittedName>
</protein>
<name>A0A165E1W8_9BASI</name>
<dbReference type="EMBL" id="KV424025">
    <property type="protein sequence ID" value="KZT53938.1"/>
    <property type="molecule type" value="Genomic_DNA"/>
</dbReference>
<sequence>MGQHLNSRVALGDKSELRYAPDRRNLERMVIDIDPSVHQEVNEVVAILDEGVSGEEESVESKHQCEGSAVPSCECSIAAG</sequence>
<dbReference type="InParanoid" id="A0A165E1W8"/>
<dbReference type="Proteomes" id="UP000076842">
    <property type="component" value="Unassembled WGS sequence"/>
</dbReference>
<dbReference type="AlphaFoldDB" id="A0A165E1W8"/>
<reference evidence="1 2" key="1">
    <citation type="journal article" date="2016" name="Mol. Biol. Evol.">
        <title>Comparative Genomics of Early-Diverging Mushroom-Forming Fungi Provides Insights into the Origins of Lignocellulose Decay Capabilities.</title>
        <authorList>
            <person name="Nagy L.G."/>
            <person name="Riley R."/>
            <person name="Tritt A."/>
            <person name="Adam C."/>
            <person name="Daum C."/>
            <person name="Floudas D."/>
            <person name="Sun H."/>
            <person name="Yadav J.S."/>
            <person name="Pangilinan J."/>
            <person name="Larsson K.H."/>
            <person name="Matsuura K."/>
            <person name="Barry K."/>
            <person name="Labutti K."/>
            <person name="Kuo R."/>
            <person name="Ohm R.A."/>
            <person name="Bhattacharya S.S."/>
            <person name="Shirouzu T."/>
            <person name="Yoshinaga Y."/>
            <person name="Martin F.M."/>
            <person name="Grigoriev I.V."/>
            <person name="Hibbett D.S."/>
        </authorList>
    </citation>
    <scope>NUCLEOTIDE SEQUENCE [LARGE SCALE GENOMIC DNA]</scope>
    <source>
        <strain evidence="1 2">HHB12733</strain>
    </source>
</reference>
<accession>A0A165E1W8</accession>
<evidence type="ECO:0000313" key="1">
    <source>
        <dbReference type="EMBL" id="KZT53938.1"/>
    </source>
</evidence>